<evidence type="ECO:0000256" key="1">
    <source>
        <dbReference type="ARBA" id="ARBA00010552"/>
    </source>
</evidence>
<protein>
    <submittedName>
        <fullName evidence="2">2-iminobutanoate/2-iminopropanoate deaminase</fullName>
        <ecNumber evidence="2">3.5.99.10</ecNumber>
    </submittedName>
</protein>
<dbReference type="InterPro" id="IPR035959">
    <property type="entry name" value="RutC-like_sf"/>
</dbReference>
<comment type="caution">
    <text evidence="2">The sequence shown here is derived from an EMBL/GenBank/DDBJ whole genome shotgun (WGS) entry which is preliminary data.</text>
</comment>
<name>A0ABW8MQM8_9BURK</name>
<dbReference type="PANTHER" id="PTHR11803">
    <property type="entry name" value="2-IMINOBUTANOATE/2-IMINOPROPANOATE DEAMINASE RIDA"/>
    <property type="match status" value="1"/>
</dbReference>
<dbReference type="InterPro" id="IPR006175">
    <property type="entry name" value="YjgF/YER057c/UK114"/>
</dbReference>
<dbReference type="PANTHER" id="PTHR11803:SF58">
    <property type="entry name" value="PROTEIN HMF1-RELATED"/>
    <property type="match status" value="1"/>
</dbReference>
<dbReference type="Pfam" id="PF01042">
    <property type="entry name" value="Ribonuc_L-PSP"/>
    <property type="match status" value="1"/>
</dbReference>
<evidence type="ECO:0000313" key="3">
    <source>
        <dbReference type="Proteomes" id="UP001620514"/>
    </source>
</evidence>
<evidence type="ECO:0000313" key="2">
    <source>
        <dbReference type="EMBL" id="MFK4446013.1"/>
    </source>
</evidence>
<dbReference type="EC" id="3.5.99.10" evidence="2"/>
<comment type="similarity">
    <text evidence="1">Belongs to the RutC family.</text>
</comment>
<dbReference type="SUPFAM" id="SSF55298">
    <property type="entry name" value="YjgF-like"/>
    <property type="match status" value="1"/>
</dbReference>
<sequence length="136" mass="14920">MSINRQNRQPPDLPLRKVNGHTLYSHVVSVEGGRHIHISGQLSRDSSGNVVGAGDMAAQIEQVGKNVLACLVDAGAELTDLVRTTTYTTDIDEFFKHVDVRMKYFGPGMPTSTTVEVRRLSHPDFLVEVEAYAVIA</sequence>
<keyword evidence="3" id="KW-1185">Reference proteome</keyword>
<proteinExistence type="inferred from homology"/>
<dbReference type="Proteomes" id="UP001620514">
    <property type="component" value="Unassembled WGS sequence"/>
</dbReference>
<organism evidence="2 3">
    <name type="scientific">Caballeronia udeis</name>
    <dbReference type="NCBI Taxonomy" id="1232866"/>
    <lineage>
        <taxon>Bacteria</taxon>
        <taxon>Pseudomonadati</taxon>
        <taxon>Pseudomonadota</taxon>
        <taxon>Betaproteobacteria</taxon>
        <taxon>Burkholderiales</taxon>
        <taxon>Burkholderiaceae</taxon>
        <taxon>Caballeronia</taxon>
    </lineage>
</organism>
<reference evidence="2 3" key="2">
    <citation type="submission" date="2024-11" db="EMBL/GenBank/DDBJ databases">
        <title>Using genomics to understand microbial adaptation to soil warming.</title>
        <authorList>
            <person name="Deangelis K.M. PhD."/>
        </authorList>
    </citation>
    <scope>NUCLEOTIDE SEQUENCE [LARGE SCALE GENOMIC DNA]</scope>
    <source>
        <strain evidence="2 3">GAS97</strain>
    </source>
</reference>
<dbReference type="RefSeq" id="WP_404610959.1">
    <property type="nucleotide sequence ID" value="NZ_JBIYDN010000023.1"/>
</dbReference>
<accession>A0ABW8MQM8</accession>
<dbReference type="GO" id="GO:0120241">
    <property type="term" value="F:2-iminobutanoate/2-iminopropanoate deaminase"/>
    <property type="evidence" value="ECO:0007669"/>
    <property type="project" value="UniProtKB-EC"/>
</dbReference>
<reference evidence="2 3" key="1">
    <citation type="submission" date="2024-10" db="EMBL/GenBank/DDBJ databases">
        <authorList>
            <person name="Deangelis K."/>
            <person name="Huntemann M."/>
            <person name="Clum A."/>
            <person name="Wang J."/>
            <person name="Palaniappan K."/>
            <person name="Ritter S."/>
            <person name="Chen I.-M."/>
            <person name="Stamatis D."/>
            <person name="Reddy T."/>
            <person name="O'Malley R."/>
            <person name="Daum C."/>
            <person name="Ng V."/>
            <person name="Ivanova N."/>
            <person name="Kyrpides N."/>
            <person name="Woyke T."/>
        </authorList>
    </citation>
    <scope>NUCLEOTIDE SEQUENCE [LARGE SCALE GENOMIC DNA]</scope>
    <source>
        <strain evidence="2 3">GAS97</strain>
    </source>
</reference>
<dbReference type="Gene3D" id="3.30.1330.40">
    <property type="entry name" value="RutC-like"/>
    <property type="match status" value="1"/>
</dbReference>
<keyword evidence="2" id="KW-0378">Hydrolase</keyword>
<gene>
    <name evidence="2" type="ORF">ABH943_006045</name>
</gene>
<dbReference type="EMBL" id="JBIYDN010000023">
    <property type="protein sequence ID" value="MFK4446013.1"/>
    <property type="molecule type" value="Genomic_DNA"/>
</dbReference>